<sequence length="80" mass="9427">MDESNIEKQKDFYILFHNYTEGLKLEALLKQNKIKYVISPTPRKLSSFCGMSIKYQKKDEERIAVLVKEHDIKIEGFFGI</sequence>
<evidence type="ECO:0000313" key="2">
    <source>
        <dbReference type="EMBL" id="SHJ80797.1"/>
    </source>
</evidence>
<protein>
    <recommendedName>
        <fullName evidence="1">Putative Se/S carrier protein-like domain-containing protein</fullName>
    </recommendedName>
</protein>
<gene>
    <name evidence="2" type="ORF">SAMN02745248_00986</name>
</gene>
<dbReference type="RefSeq" id="WP_072902974.1">
    <property type="nucleotide sequence ID" value="NZ_FRAD01000007.1"/>
</dbReference>
<feature type="domain" description="Putative Se/S carrier protein-like" evidence="1">
    <location>
        <begin position="12"/>
        <end position="78"/>
    </location>
</feature>
<dbReference type="EMBL" id="FRAD01000007">
    <property type="protein sequence ID" value="SHJ80797.1"/>
    <property type="molecule type" value="Genomic_DNA"/>
</dbReference>
<evidence type="ECO:0000259" key="1">
    <source>
        <dbReference type="Pfam" id="PF11823"/>
    </source>
</evidence>
<dbReference type="Proteomes" id="UP000183952">
    <property type="component" value="Unassembled WGS sequence"/>
</dbReference>
<dbReference type="OrthoDB" id="362866at2"/>
<organism evidence="2 3">
    <name type="scientific">Hathewaya proteolytica DSM 3090</name>
    <dbReference type="NCBI Taxonomy" id="1121331"/>
    <lineage>
        <taxon>Bacteria</taxon>
        <taxon>Bacillati</taxon>
        <taxon>Bacillota</taxon>
        <taxon>Clostridia</taxon>
        <taxon>Eubacteriales</taxon>
        <taxon>Clostridiaceae</taxon>
        <taxon>Hathewaya</taxon>
    </lineage>
</organism>
<accession>A0A1M6MBJ8</accession>
<name>A0A1M6MBJ8_9CLOT</name>
<evidence type="ECO:0000313" key="3">
    <source>
        <dbReference type="Proteomes" id="UP000183952"/>
    </source>
</evidence>
<reference evidence="2 3" key="1">
    <citation type="submission" date="2016-11" db="EMBL/GenBank/DDBJ databases">
        <authorList>
            <person name="Jaros S."/>
            <person name="Januszkiewicz K."/>
            <person name="Wedrychowicz H."/>
        </authorList>
    </citation>
    <scope>NUCLEOTIDE SEQUENCE [LARGE SCALE GENOMIC DNA]</scope>
    <source>
        <strain evidence="2 3">DSM 3090</strain>
    </source>
</reference>
<keyword evidence="3" id="KW-1185">Reference proteome</keyword>
<dbReference type="Pfam" id="PF11823">
    <property type="entry name" value="Se_S_carrier"/>
    <property type="match status" value="1"/>
</dbReference>
<proteinExistence type="predicted"/>
<dbReference type="STRING" id="1121331.SAMN02745248_00986"/>
<dbReference type="AlphaFoldDB" id="A0A1M6MBJ8"/>
<dbReference type="InterPro" id="IPR021778">
    <property type="entry name" value="Se/S_carrier-like"/>
</dbReference>